<evidence type="ECO:0000313" key="3">
    <source>
        <dbReference type="Proteomes" id="UP000028900"/>
    </source>
</evidence>
<comment type="caution">
    <text evidence="2">The sequence shown here is derived from an EMBL/GenBank/DDBJ whole genome shotgun (WGS) entry which is preliminary data.</text>
</comment>
<name>A0ABQ0J361_9MOLU</name>
<evidence type="ECO:0000313" key="2">
    <source>
        <dbReference type="EMBL" id="GAK74050.1"/>
    </source>
</evidence>
<protein>
    <recommendedName>
        <fullName evidence="1">Sequence-variable mosaic (SVM) signal sequence domain-containing protein</fullName>
    </recommendedName>
</protein>
<accession>A0ABQ0J361</accession>
<dbReference type="Proteomes" id="UP000028900">
    <property type="component" value="Unassembled WGS sequence"/>
</dbReference>
<reference evidence="2 3" key="2">
    <citation type="journal article" date="2014" name="Genome Announc.">
        <title>Draft Genome Sequence of 'Candidatus Phytoplasma asteris' Strain OY-V, an Unculturable Plant-Pathogenic Bacterium.</title>
        <authorList>
            <person name="Kakizawa S."/>
            <person name="Makino A."/>
            <person name="Ishii Y."/>
            <person name="Tamaki H."/>
            <person name="Kamagata Y."/>
        </authorList>
    </citation>
    <scope>NUCLEOTIDE SEQUENCE [LARGE SCALE GENOMIC DNA]</scope>
    <source>
        <strain evidence="2 3">OY-V</strain>
    </source>
</reference>
<reference evidence="3" key="1">
    <citation type="journal article" date="2014" name="Genome Announc.">
        <title>Draft Genome Sequence of ''Candidatus Phytoplasma asteris'' Strain OY-V, an Unculturable Plant-Pathogenic Bacterium.</title>
        <authorList>
            <person name="Kakizawa S."/>
            <person name="Makino A."/>
            <person name="Ishii Y."/>
            <person name="Tamaki H."/>
            <person name="Kamagata Y."/>
        </authorList>
    </citation>
    <scope>NUCLEOTIDE SEQUENCE [LARGE SCALE GENOMIC DNA]</scope>
    <source>
        <strain evidence="3">OY-V</strain>
    </source>
</reference>
<dbReference type="Pfam" id="PF12113">
    <property type="entry name" value="SVM_signal"/>
    <property type="match status" value="1"/>
</dbReference>
<evidence type="ECO:0000259" key="1">
    <source>
        <dbReference type="Pfam" id="PF12113"/>
    </source>
</evidence>
<feature type="domain" description="Sequence-variable mosaic (SVM) signal sequence" evidence="1">
    <location>
        <begin position="1"/>
        <end position="33"/>
    </location>
</feature>
<keyword evidence="3" id="KW-1185">Reference proteome</keyword>
<gene>
    <name evidence="2" type="ORF">OYV_05380</name>
</gene>
<organism evidence="2 3">
    <name type="scientific">'Chrysanthemum coronarium' phytoplasma</name>
    <dbReference type="NCBI Taxonomy" id="1520703"/>
    <lineage>
        <taxon>Bacteria</taxon>
        <taxon>Bacillati</taxon>
        <taxon>Mycoplasmatota</taxon>
        <taxon>Mollicutes</taxon>
        <taxon>Acholeplasmatales</taxon>
        <taxon>Acholeplasmataceae</taxon>
        <taxon>Candidatus Phytoplasma</taxon>
        <taxon>16SrI (Aster yellows group)</taxon>
    </lineage>
</organism>
<sequence length="111" mass="13256">MFKFQHNLLFLNILLFIVLEMFLITNYFHQVMAAPKKHGKDIISSKEEVKDNVKKYYELYNTLENYSEEERNKIIQMLSDPAIIKTLEEKIKETKTHEKGSSYKKPDNLKK</sequence>
<dbReference type="EMBL" id="BBIY01000040">
    <property type="protein sequence ID" value="GAK74050.1"/>
    <property type="molecule type" value="Genomic_DNA"/>
</dbReference>
<dbReference type="InterPro" id="IPR021970">
    <property type="entry name" value="SVM_signal"/>
</dbReference>
<dbReference type="RefSeq" id="WP_011160870.1">
    <property type="nucleotide sequence ID" value="NZ_BBIY01000040.1"/>
</dbReference>
<proteinExistence type="predicted"/>